<reference evidence="1" key="2">
    <citation type="journal article" date="2015" name="Data Brief">
        <title>Shoot transcriptome of the giant reed, Arundo donax.</title>
        <authorList>
            <person name="Barrero R.A."/>
            <person name="Guerrero F.D."/>
            <person name="Moolhuijzen P."/>
            <person name="Goolsby J.A."/>
            <person name="Tidwell J."/>
            <person name="Bellgard S.E."/>
            <person name="Bellgard M.I."/>
        </authorList>
    </citation>
    <scope>NUCLEOTIDE SEQUENCE</scope>
    <source>
        <tissue evidence="1">Shoot tissue taken approximately 20 cm above the soil surface</tissue>
    </source>
</reference>
<dbReference type="EMBL" id="GBRH01247135">
    <property type="protein sequence ID" value="JAD50760.1"/>
    <property type="molecule type" value="Transcribed_RNA"/>
</dbReference>
<reference evidence="1" key="1">
    <citation type="submission" date="2014-09" db="EMBL/GenBank/DDBJ databases">
        <authorList>
            <person name="Magalhaes I.L.F."/>
            <person name="Oliveira U."/>
            <person name="Santos F.R."/>
            <person name="Vidigal T.H.D.A."/>
            <person name="Brescovit A.D."/>
            <person name="Santos A.J."/>
        </authorList>
    </citation>
    <scope>NUCLEOTIDE SEQUENCE</scope>
    <source>
        <tissue evidence="1">Shoot tissue taken approximately 20 cm above the soil surface</tissue>
    </source>
</reference>
<evidence type="ECO:0000313" key="1">
    <source>
        <dbReference type="EMBL" id="JAD50760.1"/>
    </source>
</evidence>
<protein>
    <submittedName>
        <fullName evidence="1">Uncharacterized protein</fullName>
    </submittedName>
</protein>
<name>A0A0A9APA7_ARUDO</name>
<dbReference type="AlphaFoldDB" id="A0A0A9APA7"/>
<accession>A0A0A9APA7</accession>
<proteinExistence type="predicted"/>
<organism evidence="1">
    <name type="scientific">Arundo donax</name>
    <name type="common">Giant reed</name>
    <name type="synonym">Donax arundinaceus</name>
    <dbReference type="NCBI Taxonomy" id="35708"/>
    <lineage>
        <taxon>Eukaryota</taxon>
        <taxon>Viridiplantae</taxon>
        <taxon>Streptophyta</taxon>
        <taxon>Embryophyta</taxon>
        <taxon>Tracheophyta</taxon>
        <taxon>Spermatophyta</taxon>
        <taxon>Magnoliopsida</taxon>
        <taxon>Liliopsida</taxon>
        <taxon>Poales</taxon>
        <taxon>Poaceae</taxon>
        <taxon>PACMAD clade</taxon>
        <taxon>Arundinoideae</taxon>
        <taxon>Arundineae</taxon>
        <taxon>Arundo</taxon>
    </lineage>
</organism>
<sequence>MLDFLVMPRLIYSKYLLLQTSTMP</sequence>